<keyword evidence="2" id="KW-1185">Reference proteome</keyword>
<accession>A0A069QM78</accession>
<dbReference type="HOGENOM" id="CLU_3139157_0_0_10"/>
<protein>
    <submittedName>
        <fullName evidence="1">Uncharacterized protein</fullName>
    </submittedName>
</protein>
<reference evidence="1 2" key="1">
    <citation type="submission" date="2013-08" db="EMBL/GenBank/DDBJ databases">
        <authorList>
            <person name="Weinstock G."/>
            <person name="Sodergren E."/>
            <person name="Wylie T."/>
            <person name="Fulton L."/>
            <person name="Fulton R."/>
            <person name="Fronick C."/>
            <person name="O'Laughlin M."/>
            <person name="Godfrey J."/>
            <person name="Miner T."/>
            <person name="Herter B."/>
            <person name="Appelbaum E."/>
            <person name="Cordes M."/>
            <person name="Lek S."/>
            <person name="Wollam A."/>
            <person name="Pepin K.H."/>
            <person name="Palsikar V.B."/>
            <person name="Mitreva M."/>
            <person name="Wilson R.K."/>
        </authorList>
    </citation>
    <scope>NUCLEOTIDE SEQUENCE [LARGE SCALE GENOMIC DNA]</scope>
    <source>
        <strain evidence="1 2">ATCC 15930</strain>
    </source>
</reference>
<evidence type="ECO:0000313" key="1">
    <source>
        <dbReference type="EMBL" id="KDR53777.1"/>
    </source>
</evidence>
<comment type="caution">
    <text evidence="1">The sequence shown here is derived from an EMBL/GenBank/DDBJ whole genome shotgun (WGS) entry which is preliminary data.</text>
</comment>
<sequence length="49" mass="5669">MPDDAPITIAFFIVFWFDDCYFQSLLGEKSAVEIGRNGVVRIKRTPYQL</sequence>
<name>A0A069QM78_HOYLO</name>
<proteinExistence type="predicted"/>
<evidence type="ECO:0000313" key="2">
    <source>
        <dbReference type="Proteomes" id="UP000027442"/>
    </source>
</evidence>
<dbReference type="EMBL" id="JNGW01000012">
    <property type="protein sequence ID" value="KDR53777.1"/>
    <property type="molecule type" value="Genomic_DNA"/>
</dbReference>
<organism evidence="1 2">
    <name type="scientific">Hoylesella loescheii DSM 19665 = JCM 12249 = ATCC 15930</name>
    <dbReference type="NCBI Taxonomy" id="1122985"/>
    <lineage>
        <taxon>Bacteria</taxon>
        <taxon>Pseudomonadati</taxon>
        <taxon>Bacteroidota</taxon>
        <taxon>Bacteroidia</taxon>
        <taxon>Bacteroidales</taxon>
        <taxon>Prevotellaceae</taxon>
        <taxon>Hoylesella</taxon>
    </lineage>
</organism>
<dbReference type="AlphaFoldDB" id="A0A069QM78"/>
<gene>
    <name evidence="1" type="ORF">HMPREF1991_00144</name>
</gene>
<dbReference type="Proteomes" id="UP000027442">
    <property type="component" value="Unassembled WGS sequence"/>
</dbReference>